<protein>
    <submittedName>
        <fullName evidence="2">Uncharacterized protein</fullName>
    </submittedName>
</protein>
<feature type="non-terminal residue" evidence="2">
    <location>
        <position position="241"/>
    </location>
</feature>
<feature type="compositionally biased region" description="Acidic residues" evidence="1">
    <location>
        <begin position="77"/>
        <end position="90"/>
    </location>
</feature>
<reference evidence="2 3" key="1">
    <citation type="journal article" date="2012" name="Genome Biol.">
        <title>Genome and low-iron response of an oceanic diatom adapted to chronic iron limitation.</title>
        <authorList>
            <person name="Lommer M."/>
            <person name="Specht M."/>
            <person name="Roy A.S."/>
            <person name="Kraemer L."/>
            <person name="Andreson R."/>
            <person name="Gutowska M.A."/>
            <person name="Wolf J."/>
            <person name="Bergner S.V."/>
            <person name="Schilhabel M.B."/>
            <person name="Klostermeier U.C."/>
            <person name="Beiko R.G."/>
            <person name="Rosenstiel P."/>
            <person name="Hippler M."/>
            <person name="Laroche J."/>
        </authorList>
    </citation>
    <scope>NUCLEOTIDE SEQUENCE [LARGE SCALE GENOMIC DNA]</scope>
    <source>
        <strain evidence="2 3">CCMP1005</strain>
    </source>
</reference>
<feature type="compositionally biased region" description="Low complexity" evidence="1">
    <location>
        <begin position="116"/>
        <end position="132"/>
    </location>
</feature>
<feature type="compositionally biased region" description="Basic residues" evidence="1">
    <location>
        <begin position="1"/>
        <end position="14"/>
    </location>
</feature>
<comment type="caution">
    <text evidence="2">The sequence shown here is derived from an EMBL/GenBank/DDBJ whole genome shotgun (WGS) entry which is preliminary data.</text>
</comment>
<dbReference type="EMBL" id="AGNL01033745">
    <property type="protein sequence ID" value="EJK55573.1"/>
    <property type="molecule type" value="Genomic_DNA"/>
</dbReference>
<dbReference type="AlphaFoldDB" id="K0RP74"/>
<evidence type="ECO:0000256" key="1">
    <source>
        <dbReference type="SAM" id="MobiDB-lite"/>
    </source>
</evidence>
<evidence type="ECO:0000313" key="3">
    <source>
        <dbReference type="Proteomes" id="UP000266841"/>
    </source>
</evidence>
<dbReference type="Proteomes" id="UP000266841">
    <property type="component" value="Unassembled WGS sequence"/>
</dbReference>
<gene>
    <name evidence="2" type="ORF">THAOC_24685</name>
</gene>
<accession>K0RP74</accession>
<name>K0RP74_THAOC</name>
<evidence type="ECO:0000313" key="2">
    <source>
        <dbReference type="EMBL" id="EJK55573.1"/>
    </source>
</evidence>
<feature type="region of interest" description="Disordered" evidence="1">
    <location>
        <begin position="1"/>
        <end position="151"/>
    </location>
</feature>
<organism evidence="2 3">
    <name type="scientific">Thalassiosira oceanica</name>
    <name type="common">Marine diatom</name>
    <dbReference type="NCBI Taxonomy" id="159749"/>
    <lineage>
        <taxon>Eukaryota</taxon>
        <taxon>Sar</taxon>
        <taxon>Stramenopiles</taxon>
        <taxon>Ochrophyta</taxon>
        <taxon>Bacillariophyta</taxon>
        <taxon>Coscinodiscophyceae</taxon>
        <taxon>Thalassiosirophycidae</taxon>
        <taxon>Thalassiosirales</taxon>
        <taxon>Thalassiosiraceae</taxon>
        <taxon>Thalassiosira</taxon>
    </lineage>
</organism>
<proteinExistence type="predicted"/>
<sequence length="241" mass="25439">MVKKRSGRGRKKSPAAHADLGEFSGLVTEDISNSSPNAPGDSDPGRLLYEPEKAGEVAEENTGEAAKKSGNEWNSSDSEDSEDDEDDLAADVEFNEKPAALKKVSTKKQPAINGRDSGASQQSSSDSSSDESSSSDRTRSKAGRKATPSGLHGTIQALCSNQKAHSVLVKKAADCGTKEFFLDTLKATDARPFLAIPTGKPHITVIHSTADFQSIEAEDDQVGLRGFIGDYGPTGELPTSI</sequence>
<keyword evidence="3" id="KW-1185">Reference proteome</keyword>